<dbReference type="GO" id="GO:0003964">
    <property type="term" value="F:RNA-directed DNA polymerase activity"/>
    <property type="evidence" value="ECO:0007669"/>
    <property type="project" value="UniProtKB-KW"/>
</dbReference>
<dbReference type="Pfam" id="PF00078">
    <property type="entry name" value="RVT_1"/>
    <property type="match status" value="1"/>
</dbReference>
<comment type="caution">
    <text evidence="10">The sequence shown here is derived from an EMBL/GenBank/DDBJ whole genome shotgun (WGS) entry which is preliminary data.</text>
</comment>
<dbReference type="EMBL" id="CAJOBC010088404">
    <property type="protein sequence ID" value="CAF4368238.1"/>
    <property type="molecule type" value="Genomic_DNA"/>
</dbReference>
<dbReference type="GO" id="GO:0004519">
    <property type="term" value="F:endonuclease activity"/>
    <property type="evidence" value="ECO:0007669"/>
    <property type="project" value="UniProtKB-KW"/>
</dbReference>
<dbReference type="Gene3D" id="3.10.20.370">
    <property type="match status" value="1"/>
</dbReference>
<evidence type="ECO:0000256" key="8">
    <source>
        <dbReference type="ARBA" id="ARBA00022918"/>
    </source>
</evidence>
<evidence type="ECO:0000256" key="7">
    <source>
        <dbReference type="ARBA" id="ARBA00022801"/>
    </source>
</evidence>
<keyword evidence="4" id="KW-0540">Nuclease</keyword>
<evidence type="ECO:0000256" key="6">
    <source>
        <dbReference type="ARBA" id="ARBA00022759"/>
    </source>
</evidence>
<evidence type="ECO:0000256" key="2">
    <source>
        <dbReference type="ARBA" id="ARBA00022679"/>
    </source>
</evidence>
<dbReference type="InterPro" id="IPR000477">
    <property type="entry name" value="RT_dom"/>
</dbReference>
<organism evidence="10 12">
    <name type="scientific">Didymodactylos carnosus</name>
    <dbReference type="NCBI Taxonomy" id="1234261"/>
    <lineage>
        <taxon>Eukaryota</taxon>
        <taxon>Metazoa</taxon>
        <taxon>Spiralia</taxon>
        <taxon>Gnathifera</taxon>
        <taxon>Rotifera</taxon>
        <taxon>Eurotatoria</taxon>
        <taxon>Bdelloidea</taxon>
        <taxon>Philodinida</taxon>
        <taxon>Philodinidae</taxon>
        <taxon>Didymodactylos</taxon>
    </lineage>
</organism>
<dbReference type="CDD" id="cd09274">
    <property type="entry name" value="RNase_HI_RT_Ty3"/>
    <property type="match status" value="1"/>
</dbReference>
<dbReference type="PROSITE" id="PS50878">
    <property type="entry name" value="RT_POL"/>
    <property type="match status" value="1"/>
</dbReference>
<protein>
    <recommendedName>
        <fullName evidence="9">Reverse transcriptase domain-containing protein</fullName>
    </recommendedName>
</protein>
<evidence type="ECO:0000256" key="1">
    <source>
        <dbReference type="ARBA" id="ARBA00022670"/>
    </source>
</evidence>
<dbReference type="Gene3D" id="3.30.70.270">
    <property type="match status" value="1"/>
</dbReference>
<dbReference type="FunFam" id="3.10.20.370:FF:000001">
    <property type="entry name" value="Retrovirus-related Pol polyprotein from transposon 17.6-like protein"/>
    <property type="match status" value="1"/>
</dbReference>
<keyword evidence="1" id="KW-0645">Protease</keyword>
<evidence type="ECO:0000313" key="11">
    <source>
        <dbReference type="EMBL" id="CAF4368238.1"/>
    </source>
</evidence>
<dbReference type="Proteomes" id="UP000681722">
    <property type="component" value="Unassembled WGS sequence"/>
</dbReference>
<keyword evidence="5" id="KW-0064">Aspartyl protease</keyword>
<name>A0A815TT79_9BILA</name>
<dbReference type="InterPro" id="IPR043128">
    <property type="entry name" value="Rev_trsase/Diguanyl_cyclase"/>
</dbReference>
<evidence type="ECO:0000256" key="3">
    <source>
        <dbReference type="ARBA" id="ARBA00022695"/>
    </source>
</evidence>
<evidence type="ECO:0000259" key="9">
    <source>
        <dbReference type="PROSITE" id="PS50878"/>
    </source>
</evidence>
<proteinExistence type="predicted"/>
<dbReference type="PANTHER" id="PTHR33064:SF37">
    <property type="entry name" value="RIBONUCLEASE H"/>
    <property type="match status" value="1"/>
</dbReference>
<reference evidence="10" key="1">
    <citation type="submission" date="2021-02" db="EMBL/GenBank/DDBJ databases">
        <authorList>
            <person name="Nowell W R."/>
        </authorList>
    </citation>
    <scope>NUCLEOTIDE SEQUENCE</scope>
</reference>
<keyword evidence="6" id="KW-0255">Endonuclease</keyword>
<evidence type="ECO:0000313" key="10">
    <source>
        <dbReference type="EMBL" id="CAF1507187.1"/>
    </source>
</evidence>
<keyword evidence="12" id="KW-1185">Reference proteome</keyword>
<keyword evidence="2" id="KW-0808">Transferase</keyword>
<feature type="domain" description="Reverse transcriptase" evidence="9">
    <location>
        <begin position="1"/>
        <end position="54"/>
    </location>
</feature>
<dbReference type="AlphaFoldDB" id="A0A815TT79"/>
<dbReference type="GO" id="GO:0006508">
    <property type="term" value="P:proteolysis"/>
    <property type="evidence" value="ECO:0007669"/>
    <property type="project" value="UniProtKB-KW"/>
</dbReference>
<evidence type="ECO:0000313" key="12">
    <source>
        <dbReference type="Proteomes" id="UP000663829"/>
    </source>
</evidence>
<gene>
    <name evidence="10" type="ORF">GPM918_LOCUS36947</name>
    <name evidence="11" type="ORF">SRO942_LOCUS37698</name>
</gene>
<dbReference type="InterPro" id="IPR051320">
    <property type="entry name" value="Viral_Replic_Matur_Polypro"/>
</dbReference>
<evidence type="ECO:0000256" key="4">
    <source>
        <dbReference type="ARBA" id="ARBA00022722"/>
    </source>
</evidence>
<dbReference type="Proteomes" id="UP000663829">
    <property type="component" value="Unassembled WGS sequence"/>
</dbReference>
<dbReference type="EMBL" id="CAJNOQ010022880">
    <property type="protein sequence ID" value="CAF1507187.1"/>
    <property type="molecule type" value="Genomic_DNA"/>
</dbReference>
<dbReference type="OrthoDB" id="10068564at2759"/>
<dbReference type="InterPro" id="IPR043502">
    <property type="entry name" value="DNA/RNA_pol_sf"/>
</dbReference>
<dbReference type="PANTHER" id="PTHR33064">
    <property type="entry name" value="POL PROTEIN"/>
    <property type="match status" value="1"/>
</dbReference>
<evidence type="ECO:0000256" key="5">
    <source>
        <dbReference type="ARBA" id="ARBA00022750"/>
    </source>
</evidence>
<dbReference type="GO" id="GO:0004190">
    <property type="term" value="F:aspartic-type endopeptidase activity"/>
    <property type="evidence" value="ECO:0007669"/>
    <property type="project" value="UniProtKB-KW"/>
</dbReference>
<dbReference type="InterPro" id="IPR041373">
    <property type="entry name" value="RT_RNaseH"/>
</dbReference>
<dbReference type="Pfam" id="PF17917">
    <property type="entry name" value="RT_RNaseH"/>
    <property type="match status" value="1"/>
</dbReference>
<keyword evidence="8" id="KW-0695">RNA-directed DNA polymerase</keyword>
<accession>A0A815TT79</accession>
<keyword evidence="3" id="KW-0548">Nucleotidyltransferase</keyword>
<sequence>MAYLDDVIIYSRTFEEHLLHLEEILSRLTEANFRLNIDKCNIVKQAINFLGHRIEHGKLMPDSGKIRGLLDTKPPTTSKEAYRFVKAAAYYLTMICKRSITLNKLTADLILRIPNETRPFKLQTDASDIGIQAVLKRTYPNGDLPVTYFSQKLSSTQAKWSTTEKECYAILAAIETWHKYLDGPEFVLETDHKPLVQLNVKAQINAKCERWTNLHTSVDGTLDSSEDVQVQSTRIPVDGSDEQVRQAVSNNRE</sequence>
<dbReference type="SUPFAM" id="SSF56672">
    <property type="entry name" value="DNA/RNA polymerases"/>
    <property type="match status" value="1"/>
</dbReference>
<keyword evidence="7" id="KW-0378">Hydrolase</keyword>